<dbReference type="EMBL" id="QOWE01000014">
    <property type="protein sequence ID" value="RCR68169.1"/>
    <property type="molecule type" value="Genomic_DNA"/>
</dbReference>
<protein>
    <submittedName>
        <fullName evidence="1">DUF4932 domain-containing protein</fullName>
    </submittedName>
</protein>
<comment type="caution">
    <text evidence="1">The sequence shown here is derived from an EMBL/GenBank/DDBJ whole genome shotgun (WGS) entry which is preliminary data.</text>
</comment>
<dbReference type="Proteomes" id="UP000253383">
    <property type="component" value="Unassembled WGS sequence"/>
</dbReference>
<proteinExistence type="predicted"/>
<name>A0A368JKH1_9BACT</name>
<reference evidence="1 2" key="1">
    <citation type="submission" date="2018-07" db="EMBL/GenBank/DDBJ databases">
        <title>Genome analysis of Larkinella rosea.</title>
        <authorList>
            <person name="Zhou Z."/>
            <person name="Wang G."/>
        </authorList>
    </citation>
    <scope>NUCLEOTIDE SEQUENCE [LARGE SCALE GENOMIC DNA]</scope>
    <source>
        <strain evidence="2">zzj9</strain>
    </source>
</reference>
<evidence type="ECO:0000313" key="1">
    <source>
        <dbReference type="EMBL" id="RCR68169.1"/>
    </source>
</evidence>
<dbReference type="InterPro" id="IPR032560">
    <property type="entry name" value="DUF4932"/>
</dbReference>
<organism evidence="1 2">
    <name type="scientific">Larkinella punicea</name>
    <dbReference type="NCBI Taxonomy" id="2315727"/>
    <lineage>
        <taxon>Bacteria</taxon>
        <taxon>Pseudomonadati</taxon>
        <taxon>Bacteroidota</taxon>
        <taxon>Cytophagia</taxon>
        <taxon>Cytophagales</taxon>
        <taxon>Spirosomataceae</taxon>
        <taxon>Larkinella</taxon>
    </lineage>
</organism>
<accession>A0A368JKH1</accession>
<dbReference type="RefSeq" id="WP_114407300.1">
    <property type="nucleotide sequence ID" value="NZ_QOWE01000014.1"/>
</dbReference>
<keyword evidence="2" id="KW-1185">Reference proteome</keyword>
<gene>
    <name evidence="1" type="ORF">DUE52_17340</name>
</gene>
<dbReference type="AlphaFoldDB" id="A0A368JKH1"/>
<sequence>MQKLVFFLAAFSWSPFIFGQQSNGFPDRTVPAIQIQTQRNVELLGFAYFLGYEGRQLENNDTYLQGRAIRKRDWYGYGLSLYRQYKIYENSKHLAVVVAFAENIWLDYLIHLLLQLDDFPNAKLKDEIRESAYLRFSAKRDPEEARKNVALFIEAMNQLYREVDFDTYFRKSQSKYANALAQVEKGLPDKRFIPALEDFYGQRFDRYTLVPSLTIPTGMGFGVSYTLQDKTPIFHVFGPFGLQNFSNESNLDMGFDDRKHLLELSTHEFGHSFVNPAIDQLPQELITETETLFAPIKSDMSNQGYTRWKACLYEHFVRAGEIIIAQNLGNHADAQRLKAHYIEDRKFIYLPAIVEELETYNKTRTHSYQQVVETAMRKLLKTVPKKSTE</sequence>
<evidence type="ECO:0000313" key="2">
    <source>
        <dbReference type="Proteomes" id="UP000253383"/>
    </source>
</evidence>
<dbReference type="Pfam" id="PF16286">
    <property type="entry name" value="DUF4932"/>
    <property type="match status" value="1"/>
</dbReference>
<dbReference type="OrthoDB" id="6402335at2"/>